<feature type="transmembrane region" description="Helical" evidence="6">
    <location>
        <begin position="211"/>
        <end position="236"/>
    </location>
</feature>
<dbReference type="AlphaFoldDB" id="H1YZS2"/>
<evidence type="ECO:0000313" key="7">
    <source>
        <dbReference type="EMBL" id="EHQ34334.1"/>
    </source>
</evidence>
<evidence type="ECO:0000313" key="8">
    <source>
        <dbReference type="Proteomes" id="UP000005741"/>
    </source>
</evidence>
<evidence type="ECO:0000256" key="1">
    <source>
        <dbReference type="ARBA" id="ARBA00004651"/>
    </source>
</evidence>
<keyword evidence="5 6" id="KW-0472">Membrane</keyword>
<proteinExistence type="predicted"/>
<accession>H1YZS2</accession>
<evidence type="ECO:0000256" key="6">
    <source>
        <dbReference type="SAM" id="Phobius"/>
    </source>
</evidence>
<keyword evidence="2" id="KW-1003">Cell membrane</keyword>
<dbReference type="OrthoDB" id="148354at2157"/>
<organism evidence="7 8">
    <name type="scientific">Methanoplanus limicola DSM 2279</name>
    <dbReference type="NCBI Taxonomy" id="937775"/>
    <lineage>
        <taxon>Archaea</taxon>
        <taxon>Methanobacteriati</taxon>
        <taxon>Methanobacteriota</taxon>
        <taxon>Stenosarchaea group</taxon>
        <taxon>Methanomicrobia</taxon>
        <taxon>Methanomicrobiales</taxon>
        <taxon>Methanomicrobiaceae</taxon>
        <taxon>Methanoplanus</taxon>
    </lineage>
</organism>
<feature type="transmembrane region" description="Helical" evidence="6">
    <location>
        <begin position="242"/>
        <end position="262"/>
    </location>
</feature>
<sequence>MKRNLTFYSIIFIAFLLMQRGSGLITKLILANAITPYEYGLITLVAISLPTVFQILMCLNFNYILSHAEKGRYYFRFSVISSVIIGIIISLLLLIYQNVFFEYLNIPMENRWLFYWALIISMFSMGIIADFQGLLTGLRLYSIPGMIVAIPSLVRLILIIILLTVNNLTFEIIIILFALSNTIPLIYLLFSKRRESYLPHFKEFVIPGKKMLAFGTALLIIETYSTIGILLIKIVVSHDLGIIWQGYFDVSLTLVTIAFFFLGTMNFLSVPEATNSNNSQIDRKSELGKLSRTLFSQMFFFLIVMYFYSDFIVGILFPEKYSIAGDYCYILIIGFIFLYIQNYLANLNISFAETTKEYFIQVVYPLSLLPFYIILTDIAIKILREYNYDNGFAGPYLSYCLLAVILTIITIINSGDIKYLKIILFDIEKLIIAFIITASLIYLTNPSAIAGIFISFALYNGLLILSGYMDKKTIADIFKI</sequence>
<feature type="transmembrane region" description="Helical" evidence="6">
    <location>
        <begin position="73"/>
        <end position="96"/>
    </location>
</feature>
<gene>
    <name evidence="7" type="ORF">Metlim_0181</name>
</gene>
<evidence type="ECO:0000256" key="3">
    <source>
        <dbReference type="ARBA" id="ARBA00022692"/>
    </source>
</evidence>
<protein>
    <submittedName>
        <fullName evidence="7">Polysaccharide biosynthesis protein</fullName>
    </submittedName>
</protein>
<dbReference type="EMBL" id="CM001436">
    <property type="protein sequence ID" value="EHQ34334.1"/>
    <property type="molecule type" value="Genomic_DNA"/>
</dbReference>
<dbReference type="GO" id="GO:0005886">
    <property type="term" value="C:plasma membrane"/>
    <property type="evidence" value="ECO:0007669"/>
    <property type="project" value="UniProtKB-SubCell"/>
</dbReference>
<feature type="transmembrane region" description="Helical" evidence="6">
    <location>
        <begin position="169"/>
        <end position="190"/>
    </location>
</feature>
<keyword evidence="4 6" id="KW-1133">Transmembrane helix</keyword>
<evidence type="ECO:0000256" key="5">
    <source>
        <dbReference type="ARBA" id="ARBA00023136"/>
    </source>
</evidence>
<dbReference type="STRING" id="937775.Metlim_0181"/>
<dbReference type="PANTHER" id="PTHR30250">
    <property type="entry name" value="PST FAMILY PREDICTED COLANIC ACID TRANSPORTER"/>
    <property type="match status" value="1"/>
</dbReference>
<feature type="transmembrane region" description="Helical" evidence="6">
    <location>
        <begin position="448"/>
        <end position="469"/>
    </location>
</feature>
<feature type="transmembrane region" description="Helical" evidence="6">
    <location>
        <begin position="362"/>
        <end position="384"/>
    </location>
</feature>
<reference evidence="7 8" key="1">
    <citation type="submission" date="2011-10" db="EMBL/GenBank/DDBJ databases">
        <title>The Improved High-Quality Draft genome of Methanoplanus limicola DSM 2279.</title>
        <authorList>
            <consortium name="US DOE Joint Genome Institute (JGI-PGF)"/>
            <person name="Lucas S."/>
            <person name="Copeland A."/>
            <person name="Lapidus A."/>
            <person name="Glavina del Rio T."/>
            <person name="Dalin E."/>
            <person name="Tice H."/>
            <person name="Bruce D."/>
            <person name="Goodwin L."/>
            <person name="Pitluck S."/>
            <person name="Peters L."/>
            <person name="Mikhailova N."/>
            <person name="Lu M."/>
            <person name="Kyrpides N."/>
            <person name="Mavromatis K."/>
            <person name="Ivanova N."/>
            <person name="Markowitz V."/>
            <person name="Cheng J.-F."/>
            <person name="Hugenholtz P."/>
            <person name="Woyke T."/>
            <person name="Wu D."/>
            <person name="Wirth R."/>
            <person name="Brambilla E.-M."/>
            <person name="Klenk H.-P."/>
            <person name="Eisen J.A."/>
        </authorList>
    </citation>
    <scope>NUCLEOTIDE SEQUENCE [LARGE SCALE GENOMIC DNA]</scope>
    <source>
        <strain evidence="7 8">DSM 2279</strain>
    </source>
</reference>
<feature type="transmembrane region" description="Helical" evidence="6">
    <location>
        <begin position="294"/>
        <end position="317"/>
    </location>
</feature>
<keyword evidence="8" id="KW-1185">Reference proteome</keyword>
<feature type="transmembrane region" description="Helical" evidence="6">
    <location>
        <begin position="143"/>
        <end position="163"/>
    </location>
</feature>
<feature type="transmembrane region" description="Helical" evidence="6">
    <location>
        <begin position="422"/>
        <end position="442"/>
    </location>
</feature>
<dbReference type="PANTHER" id="PTHR30250:SF11">
    <property type="entry name" value="O-ANTIGEN TRANSPORTER-RELATED"/>
    <property type="match status" value="1"/>
</dbReference>
<feature type="transmembrane region" description="Helical" evidence="6">
    <location>
        <begin position="323"/>
        <end position="341"/>
    </location>
</feature>
<dbReference type="HOGENOM" id="CLU_576983_0_0_2"/>
<comment type="subcellular location">
    <subcellularLocation>
        <location evidence="1">Cell membrane</location>
        <topology evidence="1">Multi-pass membrane protein</topology>
    </subcellularLocation>
</comment>
<evidence type="ECO:0000256" key="2">
    <source>
        <dbReference type="ARBA" id="ARBA00022475"/>
    </source>
</evidence>
<feature type="transmembrane region" description="Helical" evidence="6">
    <location>
        <begin position="396"/>
        <end position="415"/>
    </location>
</feature>
<dbReference type="Proteomes" id="UP000005741">
    <property type="component" value="Chromosome"/>
</dbReference>
<name>H1YZS2_9EURY</name>
<dbReference type="InterPro" id="IPR050833">
    <property type="entry name" value="Poly_Biosynth_Transport"/>
</dbReference>
<dbReference type="InParanoid" id="H1YZS2"/>
<keyword evidence="3 6" id="KW-0812">Transmembrane</keyword>
<feature type="transmembrane region" description="Helical" evidence="6">
    <location>
        <begin position="112"/>
        <end position="131"/>
    </location>
</feature>
<feature type="transmembrane region" description="Helical" evidence="6">
    <location>
        <begin position="39"/>
        <end position="61"/>
    </location>
</feature>
<evidence type="ECO:0000256" key="4">
    <source>
        <dbReference type="ARBA" id="ARBA00022989"/>
    </source>
</evidence>
<dbReference type="RefSeq" id="WP_004075936.1">
    <property type="nucleotide sequence ID" value="NZ_CM001436.1"/>
</dbReference>